<keyword evidence="2" id="KW-0809">Transit peptide</keyword>
<comment type="subcellular location">
    <subcellularLocation>
        <location evidence="1">Mitochondrion</location>
    </subcellularLocation>
</comment>
<comment type="similarity">
    <text evidence="7">Belongs to the phosphatidylethanolamine-binding protein family. Mitochondrion-specific ribosomal protein mL38 subfamily.</text>
</comment>
<organism evidence="11 12">
    <name type="scientific">Exocentrus adspersus</name>
    <dbReference type="NCBI Taxonomy" id="1586481"/>
    <lineage>
        <taxon>Eukaryota</taxon>
        <taxon>Metazoa</taxon>
        <taxon>Ecdysozoa</taxon>
        <taxon>Arthropoda</taxon>
        <taxon>Hexapoda</taxon>
        <taxon>Insecta</taxon>
        <taxon>Pterygota</taxon>
        <taxon>Neoptera</taxon>
        <taxon>Endopterygota</taxon>
        <taxon>Coleoptera</taxon>
        <taxon>Polyphaga</taxon>
        <taxon>Cucujiformia</taxon>
        <taxon>Chrysomeloidea</taxon>
        <taxon>Cerambycidae</taxon>
        <taxon>Lamiinae</taxon>
        <taxon>Acanthocinini</taxon>
        <taxon>Exocentrus</taxon>
    </lineage>
</organism>
<dbReference type="InterPro" id="IPR035810">
    <property type="entry name" value="PEBP_euk"/>
</dbReference>
<keyword evidence="3" id="KW-0689">Ribosomal protein</keyword>
<dbReference type="SUPFAM" id="SSF49777">
    <property type="entry name" value="PEBP-like"/>
    <property type="match status" value="1"/>
</dbReference>
<evidence type="ECO:0000256" key="5">
    <source>
        <dbReference type="ARBA" id="ARBA00023128"/>
    </source>
</evidence>
<evidence type="ECO:0000256" key="6">
    <source>
        <dbReference type="ARBA" id="ARBA00023274"/>
    </source>
</evidence>
<evidence type="ECO:0000256" key="8">
    <source>
        <dbReference type="ARBA" id="ARBA00039444"/>
    </source>
</evidence>
<dbReference type="Gene3D" id="3.90.280.10">
    <property type="entry name" value="PEBP-like"/>
    <property type="match status" value="1"/>
</dbReference>
<gene>
    <name evidence="11" type="ORF">NQ315_004229</name>
</gene>
<feature type="transmembrane region" description="Helical" evidence="10">
    <location>
        <begin position="436"/>
        <end position="465"/>
    </location>
</feature>
<dbReference type="CDD" id="cd00866">
    <property type="entry name" value="PEBP_euk"/>
    <property type="match status" value="1"/>
</dbReference>
<reference evidence="11 12" key="1">
    <citation type="journal article" date="2023" name="Insect Mol. Biol.">
        <title>Genome sequencing provides insights into the evolution of gene families encoding plant cell wall-degrading enzymes in longhorned beetles.</title>
        <authorList>
            <person name="Shin N.R."/>
            <person name="Okamura Y."/>
            <person name="Kirsch R."/>
            <person name="Pauchet Y."/>
        </authorList>
    </citation>
    <scope>NUCLEOTIDE SEQUENCE [LARGE SCALE GENOMIC DNA]</scope>
    <source>
        <strain evidence="11">EAD_L_NR</strain>
    </source>
</reference>
<evidence type="ECO:0000256" key="7">
    <source>
        <dbReference type="ARBA" id="ARBA00038016"/>
    </source>
</evidence>
<evidence type="ECO:0000256" key="10">
    <source>
        <dbReference type="SAM" id="Phobius"/>
    </source>
</evidence>
<keyword evidence="10" id="KW-0812">Transmembrane</keyword>
<evidence type="ECO:0000256" key="9">
    <source>
        <dbReference type="ARBA" id="ARBA00041206"/>
    </source>
</evidence>
<dbReference type="InterPro" id="IPR008914">
    <property type="entry name" value="PEBP"/>
</dbReference>
<protein>
    <recommendedName>
        <fullName evidence="8">Large ribosomal subunit protein mL38</fullName>
    </recommendedName>
    <alternativeName>
        <fullName evidence="9">39S ribosomal protein L38, mitochondrial</fullName>
    </alternativeName>
</protein>
<dbReference type="InterPro" id="IPR036610">
    <property type="entry name" value="PEBP-like_sf"/>
</dbReference>
<evidence type="ECO:0000256" key="3">
    <source>
        <dbReference type="ARBA" id="ARBA00022980"/>
    </source>
</evidence>
<keyword evidence="4" id="KW-0175">Coiled coil</keyword>
<dbReference type="PANTHER" id="PTHR11362:SF133">
    <property type="entry name" value="LARGE RIBOSOMAL SUBUNIT PROTEIN ML38"/>
    <property type="match status" value="1"/>
</dbReference>
<keyword evidence="10" id="KW-1133">Transmembrane helix</keyword>
<dbReference type="AlphaFoldDB" id="A0AAV8W7G1"/>
<keyword evidence="12" id="KW-1185">Reference proteome</keyword>
<dbReference type="Pfam" id="PF01161">
    <property type="entry name" value="PBP"/>
    <property type="match status" value="1"/>
</dbReference>
<keyword evidence="5" id="KW-0496">Mitochondrion</keyword>
<accession>A0AAV8W7G1</accession>
<evidence type="ECO:0000313" key="11">
    <source>
        <dbReference type="EMBL" id="KAJ8922290.1"/>
    </source>
</evidence>
<evidence type="ECO:0000256" key="1">
    <source>
        <dbReference type="ARBA" id="ARBA00004173"/>
    </source>
</evidence>
<dbReference type="FunFam" id="3.90.280.10:FF:000002">
    <property type="entry name" value="39S ribosomal protein L38, mitochondrial"/>
    <property type="match status" value="1"/>
</dbReference>
<dbReference type="PANTHER" id="PTHR11362">
    <property type="entry name" value="PHOSPHATIDYLETHANOLAMINE-BINDING PROTEIN"/>
    <property type="match status" value="1"/>
</dbReference>
<proteinExistence type="inferred from homology"/>
<keyword evidence="6" id="KW-0687">Ribonucleoprotein</keyword>
<sequence length="531" mass="62555">MASSLWKLCNFTLNTQVSSPLCGAVRNGHHIRGVPPGIAKSLKQKQEEWNYKDPSIHFRVDISLPPSRLSRTEQLEERLKFIKAQKKNPEVEKLAREKKLLIDLDEVKKEWEKTSGPYHIKQIADHYGIFEHLYGDAYFYPRVPLDITYDVEEGKLPVYFGNTVKPLEAKSKPEVAFESDGDSLWTLVLTNPDGHFTEPNSEYVHWFIGNIPGNKVGEGETIVEYLQPFPPKGTGYQRLVFVLYKQEKPLDFSNFKRDGPCLTLSERTFSTYNFYKHLQDHLTPAGLAFFNSIWDSSLKEFYHKVLNMKEPIFEYDFPPPFIRKQEWFPLRKPFNLYMDKYRDPKQINKEFLMRKLKNVHPFQPTPPPLPYPMAQYWDGYVPMWLKTEITKSRLNMKTFQTTPFRIRFRIPSTREQKPTNNSKWPCCKVDKPEVEFITALVFLLPTMILFHPILSIVTCVLEIILHSWVHKKNKTLRDGTFYYKSPLHGIVKEFCGRCKDQQTKDKITKIQDMRNNKMQRYELEYIKSMVT</sequence>
<dbReference type="Proteomes" id="UP001159042">
    <property type="component" value="Unassembled WGS sequence"/>
</dbReference>
<name>A0AAV8W7G1_9CUCU</name>
<evidence type="ECO:0000313" key="12">
    <source>
        <dbReference type="Proteomes" id="UP001159042"/>
    </source>
</evidence>
<dbReference type="EMBL" id="JANEYG010000007">
    <property type="protein sequence ID" value="KAJ8922290.1"/>
    <property type="molecule type" value="Genomic_DNA"/>
</dbReference>
<evidence type="ECO:0000256" key="4">
    <source>
        <dbReference type="ARBA" id="ARBA00023054"/>
    </source>
</evidence>
<keyword evidence="10" id="KW-0472">Membrane</keyword>
<evidence type="ECO:0000256" key="2">
    <source>
        <dbReference type="ARBA" id="ARBA00022946"/>
    </source>
</evidence>
<dbReference type="GO" id="GO:0005762">
    <property type="term" value="C:mitochondrial large ribosomal subunit"/>
    <property type="evidence" value="ECO:0007669"/>
    <property type="project" value="TreeGrafter"/>
</dbReference>
<dbReference type="GO" id="GO:0005743">
    <property type="term" value="C:mitochondrial inner membrane"/>
    <property type="evidence" value="ECO:0007669"/>
    <property type="project" value="UniProtKB-ARBA"/>
</dbReference>
<comment type="caution">
    <text evidence="11">The sequence shown here is derived from an EMBL/GenBank/DDBJ whole genome shotgun (WGS) entry which is preliminary data.</text>
</comment>